<keyword evidence="3" id="KW-1185">Reference proteome</keyword>
<evidence type="ECO:0000256" key="1">
    <source>
        <dbReference type="SAM" id="MobiDB-lite"/>
    </source>
</evidence>
<feature type="region of interest" description="Disordered" evidence="1">
    <location>
        <begin position="87"/>
        <end position="136"/>
    </location>
</feature>
<sequence length="136" mass="16277">MGQKMRQEVNVHSTGGRTEGGTDLQTRGVSLQTQKLEQETKDSTNLSRKEYGRIARCLKIPSSFCPAQRIGRDNRGTFKHNFYLMLKKRKRKGKDEEKRRKEERRRKDEEEEEEEKRKKEEGERKRKKNQDRPLQK</sequence>
<dbReference type="AlphaFoldDB" id="A0A091CMP6"/>
<evidence type="ECO:0000313" key="2">
    <source>
        <dbReference type="EMBL" id="KFO18698.1"/>
    </source>
</evidence>
<dbReference type="Proteomes" id="UP000028990">
    <property type="component" value="Unassembled WGS sequence"/>
</dbReference>
<dbReference type="EMBL" id="KN125342">
    <property type="protein sequence ID" value="KFO18698.1"/>
    <property type="molecule type" value="Genomic_DNA"/>
</dbReference>
<feature type="compositionally biased region" description="Basic and acidic residues" evidence="1">
    <location>
        <begin position="93"/>
        <end position="108"/>
    </location>
</feature>
<feature type="region of interest" description="Disordered" evidence="1">
    <location>
        <begin position="1"/>
        <end position="47"/>
    </location>
</feature>
<reference evidence="2 3" key="1">
    <citation type="submission" date="2013-11" db="EMBL/GenBank/DDBJ databases">
        <title>The Damaraland mole rat (Fukomys damarensis) genome and evolution of African mole rats.</title>
        <authorList>
            <person name="Gladyshev V.N."/>
            <person name="Fang X."/>
        </authorList>
    </citation>
    <scope>NUCLEOTIDE SEQUENCE [LARGE SCALE GENOMIC DNA]</scope>
    <source>
        <tissue evidence="2">Liver</tissue>
    </source>
</reference>
<gene>
    <name evidence="2" type="ORF">H920_19909</name>
</gene>
<feature type="compositionally biased region" description="Basic and acidic residues" evidence="1">
    <location>
        <begin position="36"/>
        <end position="47"/>
    </location>
</feature>
<organism evidence="2 3">
    <name type="scientific">Fukomys damarensis</name>
    <name type="common">Damaraland mole rat</name>
    <name type="synonym">Cryptomys damarensis</name>
    <dbReference type="NCBI Taxonomy" id="885580"/>
    <lineage>
        <taxon>Eukaryota</taxon>
        <taxon>Metazoa</taxon>
        <taxon>Chordata</taxon>
        <taxon>Craniata</taxon>
        <taxon>Vertebrata</taxon>
        <taxon>Euteleostomi</taxon>
        <taxon>Mammalia</taxon>
        <taxon>Eutheria</taxon>
        <taxon>Euarchontoglires</taxon>
        <taxon>Glires</taxon>
        <taxon>Rodentia</taxon>
        <taxon>Hystricomorpha</taxon>
        <taxon>Bathyergidae</taxon>
        <taxon>Fukomys</taxon>
    </lineage>
</organism>
<proteinExistence type="predicted"/>
<protein>
    <submittedName>
        <fullName evidence="2">Uncharacterized protein</fullName>
    </submittedName>
</protein>
<evidence type="ECO:0000313" key="3">
    <source>
        <dbReference type="Proteomes" id="UP000028990"/>
    </source>
</evidence>
<name>A0A091CMP6_FUKDA</name>
<feature type="compositionally biased region" description="Basic and acidic residues" evidence="1">
    <location>
        <begin position="115"/>
        <end position="136"/>
    </location>
</feature>
<feature type="compositionally biased region" description="Polar residues" evidence="1">
    <location>
        <begin position="23"/>
        <end position="35"/>
    </location>
</feature>
<accession>A0A091CMP6</accession>